<gene>
    <name evidence="2" type="ORF">B0A52_00937</name>
</gene>
<evidence type="ECO:0000313" key="2">
    <source>
        <dbReference type="EMBL" id="RVX75584.1"/>
    </source>
</evidence>
<dbReference type="VEuPathDB" id="FungiDB:PV10_07673"/>
<dbReference type="OrthoDB" id="10354675at2759"/>
<name>A0A438NIM4_EXOME</name>
<organism evidence="2 3">
    <name type="scientific">Exophiala mesophila</name>
    <name type="common">Black yeast-like fungus</name>
    <dbReference type="NCBI Taxonomy" id="212818"/>
    <lineage>
        <taxon>Eukaryota</taxon>
        <taxon>Fungi</taxon>
        <taxon>Dikarya</taxon>
        <taxon>Ascomycota</taxon>
        <taxon>Pezizomycotina</taxon>
        <taxon>Eurotiomycetes</taxon>
        <taxon>Chaetothyriomycetidae</taxon>
        <taxon>Chaetothyriales</taxon>
        <taxon>Herpotrichiellaceae</taxon>
        <taxon>Exophiala</taxon>
    </lineage>
</organism>
<reference evidence="2 3" key="1">
    <citation type="submission" date="2017-03" db="EMBL/GenBank/DDBJ databases">
        <title>Genomes of endolithic fungi from Antarctica.</title>
        <authorList>
            <person name="Coleine C."/>
            <person name="Masonjones S."/>
            <person name="Stajich J.E."/>
        </authorList>
    </citation>
    <scope>NUCLEOTIDE SEQUENCE [LARGE SCALE GENOMIC DNA]</scope>
    <source>
        <strain evidence="2 3">CCFEE 6314</strain>
    </source>
</reference>
<protein>
    <submittedName>
        <fullName evidence="2">Uncharacterized protein</fullName>
    </submittedName>
</protein>
<comment type="caution">
    <text evidence="2">The sequence shown here is derived from an EMBL/GenBank/DDBJ whole genome shotgun (WGS) entry which is preliminary data.</text>
</comment>
<proteinExistence type="predicted"/>
<dbReference type="Proteomes" id="UP000288859">
    <property type="component" value="Unassembled WGS sequence"/>
</dbReference>
<feature type="region of interest" description="Disordered" evidence="1">
    <location>
        <begin position="322"/>
        <end position="350"/>
    </location>
</feature>
<dbReference type="AlphaFoldDB" id="A0A438NIM4"/>
<evidence type="ECO:0000313" key="3">
    <source>
        <dbReference type="Proteomes" id="UP000288859"/>
    </source>
</evidence>
<accession>A0A438NIM4</accession>
<feature type="compositionally biased region" description="Basic and acidic residues" evidence="1">
    <location>
        <begin position="322"/>
        <end position="337"/>
    </location>
</feature>
<dbReference type="EMBL" id="NAJM01000002">
    <property type="protein sequence ID" value="RVX75584.1"/>
    <property type="molecule type" value="Genomic_DNA"/>
</dbReference>
<evidence type="ECO:0000256" key="1">
    <source>
        <dbReference type="SAM" id="MobiDB-lite"/>
    </source>
</evidence>
<sequence>MTEHIPIESSNSVVDTTFADEDLMFMSDPIFNGDFEYDFSQFDSSAGLPSFDPVAPVPQVDNQIDSQIDTALLAPESYTSDTQMFETLTTFLQENDNGEGAPSTDSNMVYSEPYQQAAMSDLIPAPLFGAPAAPPPLFNGAVPVHGASQYPPPGYSLMWCPAPLFSGPPRSLENNGVTPEKYGTTLAPMPLYATPNQAYSLPAAVTQPVPSSMPAPTSSLPEFNFSSVDFIDGTDASEPADVLKSFEPLSSLPAEYDSMKAAAILSPAQEAEMAEKRKLKEKIRRMRAGLNPVPNPARREEEERIMLAHDVAFYENRRLARRAREERRRRARQDRYRSARPGSSIDETRLTPVTSHPVVPVLVPNNLSLSYAAGFPAGTPAAWLVPSTKKGRPAHRLPQVRRVEARERLTAHANQWRQATQM</sequence>